<dbReference type="InterPro" id="IPR018724">
    <property type="entry name" value="2OG-Fe_dioxygenase"/>
</dbReference>
<evidence type="ECO:0008006" key="3">
    <source>
        <dbReference type="Google" id="ProtNLM"/>
    </source>
</evidence>
<dbReference type="EMBL" id="AQHF01000030">
    <property type="protein sequence ID" value="MBE0348057.1"/>
    <property type="molecule type" value="Genomic_DNA"/>
</dbReference>
<keyword evidence="2" id="KW-1185">Reference proteome</keyword>
<protein>
    <recommendedName>
        <fullName evidence="3">Biofilm formation protein</fullName>
    </recommendedName>
</protein>
<gene>
    <name evidence="1" type="ORF">PPEP_a3154</name>
</gene>
<accession>A0A8I0MZ86</accession>
<comment type="caution">
    <text evidence="1">The sequence shown here is derived from an EMBL/GenBank/DDBJ whole genome shotgun (WGS) entry which is preliminary data.</text>
</comment>
<name>A0A8I0MZ86_9GAMM</name>
<dbReference type="Pfam" id="PF10014">
    <property type="entry name" value="2OG-Fe_Oxy_2"/>
    <property type="match status" value="1"/>
</dbReference>
<evidence type="ECO:0000313" key="2">
    <source>
        <dbReference type="Proteomes" id="UP000660708"/>
    </source>
</evidence>
<evidence type="ECO:0000313" key="1">
    <source>
        <dbReference type="EMBL" id="MBE0348057.1"/>
    </source>
</evidence>
<proteinExistence type="predicted"/>
<sequence length="215" mass="24548">MGERIMTTVNNQNLLQLRFLPQQHIDAVKPYFSQLPDNPYADGAFRKRRYSVVKFINNEVTLQPTKAFVQDDSINTFQGNVERVYENLEQEMLNTDGFKHMLAEFKTMTGIADDTDIEVHQFRMLAIESDTPPAPEGVHQDGFDHVCVCGVSHENIAGGELLVYEHKEAEPCFKMEIKDGLFALVNDREVWHNATPMNKLDAEQVGYLDCFVFTA</sequence>
<organism evidence="1 2">
    <name type="scientific">Pseudoalteromonas peptidolytica F12-50-A1</name>
    <dbReference type="NCBI Taxonomy" id="1315280"/>
    <lineage>
        <taxon>Bacteria</taxon>
        <taxon>Pseudomonadati</taxon>
        <taxon>Pseudomonadota</taxon>
        <taxon>Gammaproteobacteria</taxon>
        <taxon>Alteromonadales</taxon>
        <taxon>Pseudoalteromonadaceae</taxon>
        <taxon>Pseudoalteromonas</taxon>
    </lineage>
</organism>
<dbReference type="AlphaFoldDB" id="A0A8I0MZ86"/>
<dbReference type="GO" id="GO:0051213">
    <property type="term" value="F:dioxygenase activity"/>
    <property type="evidence" value="ECO:0007669"/>
    <property type="project" value="InterPro"/>
</dbReference>
<dbReference type="Gene3D" id="2.60.120.620">
    <property type="entry name" value="q2cbj1_9rhob like domain"/>
    <property type="match status" value="1"/>
</dbReference>
<dbReference type="Proteomes" id="UP000660708">
    <property type="component" value="Unassembled WGS sequence"/>
</dbReference>
<reference evidence="1 2" key="1">
    <citation type="submission" date="2015-06" db="EMBL/GenBank/DDBJ databases">
        <title>Genome sequence of Pseudoalteromonas peptidolytica.</title>
        <authorList>
            <person name="Xie B.-B."/>
            <person name="Rong J.-C."/>
            <person name="Qin Q.-L."/>
            <person name="Zhang Y.-Z."/>
        </authorList>
    </citation>
    <scope>NUCLEOTIDE SEQUENCE [LARGE SCALE GENOMIC DNA]</scope>
    <source>
        <strain evidence="1 2">F12-50-A1</strain>
    </source>
</reference>